<dbReference type="GO" id="GO:0015767">
    <property type="term" value="P:lactose transport"/>
    <property type="evidence" value="ECO:0007669"/>
    <property type="project" value="TreeGrafter"/>
</dbReference>
<evidence type="ECO:0000256" key="6">
    <source>
        <dbReference type="ARBA" id="ARBA00022597"/>
    </source>
</evidence>
<dbReference type="InterPro" id="IPR036259">
    <property type="entry name" value="MFS_trans_sf"/>
</dbReference>
<dbReference type="PANTHER" id="PTHR23535:SF2">
    <property type="entry name" value="SUGAR EFFLUX TRANSPORTER A-RELATED"/>
    <property type="match status" value="1"/>
</dbReference>
<dbReference type="GO" id="GO:0005886">
    <property type="term" value="C:plasma membrane"/>
    <property type="evidence" value="ECO:0007669"/>
    <property type="project" value="UniProtKB-SubCell"/>
</dbReference>
<dbReference type="PATRIC" id="fig|2342.5.peg.2968"/>
<keyword evidence="15" id="KW-1185">Reference proteome</keyword>
<dbReference type="Gene3D" id="1.20.1250.20">
    <property type="entry name" value="MFS general substrate transporter like domains"/>
    <property type="match status" value="2"/>
</dbReference>
<feature type="transmembrane region" description="Helical" evidence="11">
    <location>
        <begin position="176"/>
        <end position="194"/>
    </location>
</feature>
<evidence type="ECO:0000256" key="8">
    <source>
        <dbReference type="ARBA" id="ARBA00022989"/>
    </source>
</evidence>
<dbReference type="CDD" id="cd17471">
    <property type="entry name" value="MFS_Set"/>
    <property type="match status" value="1"/>
</dbReference>
<evidence type="ECO:0000256" key="10">
    <source>
        <dbReference type="SAM" id="MobiDB-lite"/>
    </source>
</evidence>
<feature type="domain" description="Major facilitator superfamily (MFS) profile" evidence="12">
    <location>
        <begin position="1"/>
        <end position="402"/>
    </location>
</feature>
<feature type="transmembrane region" description="Helical" evidence="11">
    <location>
        <begin position="150"/>
        <end position="170"/>
    </location>
</feature>
<organism evidence="13">
    <name type="scientific">Candidatus Sodalis pierantonii str. SOPE</name>
    <dbReference type="NCBI Taxonomy" id="2342"/>
    <lineage>
        <taxon>Bacteria</taxon>
        <taxon>Pseudomonadati</taxon>
        <taxon>Pseudomonadota</taxon>
        <taxon>Gammaproteobacteria</taxon>
        <taxon>Enterobacterales</taxon>
        <taxon>Bruguierivoracaceae</taxon>
        <taxon>Sodalis</taxon>
    </lineage>
</organism>
<dbReference type="EMBL" id="JX444568">
    <property type="protein sequence ID" value="AFW03656.1"/>
    <property type="molecule type" value="Genomic_DNA"/>
</dbReference>
<feature type="transmembrane region" description="Helical" evidence="11">
    <location>
        <begin position="83"/>
        <end position="101"/>
    </location>
</feature>
<evidence type="ECO:0000256" key="3">
    <source>
        <dbReference type="ARBA" id="ARBA00022448"/>
    </source>
</evidence>
<feature type="region of interest" description="Disordered" evidence="10">
    <location>
        <begin position="404"/>
        <end position="425"/>
    </location>
</feature>
<reference evidence="14 15" key="2">
    <citation type="journal article" date="2014" name="Genome Biol. Evol.">
        <title>Genome degeneration and adaptation in a nascent stage of symbiosis.</title>
        <authorList>
            <person name="Oakeson K.F."/>
            <person name="Gil R."/>
            <person name="Clayton A.L."/>
            <person name="Dunn D.M."/>
            <person name="von Niederhausern A.C."/>
            <person name="Hamil C."/>
            <person name="Aoyagi A."/>
            <person name="Duval B."/>
            <person name="Baca A."/>
            <person name="Silva F.J."/>
            <person name="Vallier A."/>
            <person name="Jackson D.G."/>
            <person name="Latorre A."/>
            <person name="Weiss R.B."/>
            <person name="Heddi A."/>
            <person name="Moya A."/>
            <person name="Dale C."/>
        </authorList>
    </citation>
    <scope>NUCLEOTIDE SEQUENCE [LARGE SCALE GENOMIC DNA]</scope>
    <source>
        <strain evidence="15">none</strain>
        <strain evidence="14">SOPE</strain>
    </source>
</reference>
<keyword evidence="5" id="KW-0997">Cell inner membrane</keyword>
<evidence type="ECO:0000256" key="1">
    <source>
        <dbReference type="ARBA" id="ARBA00004429"/>
    </source>
</evidence>
<protein>
    <submittedName>
        <fullName evidence="13">Sugar efflux transporter B</fullName>
    </submittedName>
</protein>
<keyword evidence="9 11" id="KW-0472">Membrane</keyword>
<dbReference type="NCBIfam" id="TIGR00899">
    <property type="entry name" value="2A0120"/>
    <property type="match status" value="1"/>
</dbReference>
<feature type="transmembrane region" description="Helical" evidence="11">
    <location>
        <begin position="284"/>
        <end position="302"/>
    </location>
</feature>
<feature type="transmembrane region" description="Helical" evidence="11">
    <location>
        <begin position="308"/>
        <end position="330"/>
    </location>
</feature>
<evidence type="ECO:0000313" key="15">
    <source>
        <dbReference type="Proteomes" id="UP000019025"/>
    </source>
</evidence>
<dbReference type="PANTHER" id="PTHR23535">
    <property type="entry name" value="SUGAR EFFLUX TRANSPORTER A-RELATED"/>
    <property type="match status" value="1"/>
</dbReference>
<dbReference type="FunFam" id="1.20.1250.20:FF:000151">
    <property type="entry name" value="Sugar efflux transporter SetB"/>
    <property type="match status" value="1"/>
</dbReference>
<dbReference type="HOGENOM" id="CLU_055598_3_0_6"/>
<dbReference type="Proteomes" id="UP000019025">
    <property type="component" value="Chromosome"/>
</dbReference>
<dbReference type="EMBL" id="CP006568">
    <property type="protein sequence ID" value="AHF74366.1"/>
    <property type="molecule type" value="Genomic_DNA"/>
</dbReference>
<gene>
    <name evidence="13" type="primary">sotA</name>
    <name evidence="14" type="ORF">SOPEG_2769</name>
</gene>
<reference evidence="13" key="1">
    <citation type="journal article" date="2012" name="PLoS Genet.">
        <title>A novel human-infection-derived bacterium provides insights into the evolutionary origins of mutualistic insect-bacterial symbioses.</title>
        <authorList>
            <person name="Clayton A.L."/>
            <person name="Oakeson K.F."/>
            <person name="Gutin M."/>
            <person name="Pontes A."/>
            <person name="Dunn D.M."/>
            <person name="von Niederhausern A.C."/>
            <person name="Weiss R.B."/>
            <person name="Fisher M."/>
            <person name="Dale C."/>
        </authorList>
    </citation>
    <scope>NUCLEOTIDE SEQUENCE</scope>
</reference>
<name>K7SQD8_9GAMM</name>
<evidence type="ECO:0000256" key="7">
    <source>
        <dbReference type="ARBA" id="ARBA00022692"/>
    </source>
</evidence>
<keyword evidence="7 11" id="KW-0812">Transmembrane</keyword>
<dbReference type="PROSITE" id="PS50850">
    <property type="entry name" value="MFS"/>
    <property type="match status" value="1"/>
</dbReference>
<evidence type="ECO:0000256" key="11">
    <source>
        <dbReference type="SAM" id="Phobius"/>
    </source>
</evidence>
<feature type="transmembrane region" description="Helical" evidence="11">
    <location>
        <begin position="351"/>
        <end position="371"/>
    </location>
</feature>
<feature type="transmembrane region" description="Helical" evidence="11">
    <location>
        <begin position="48"/>
        <end position="71"/>
    </location>
</feature>
<dbReference type="GO" id="GO:0005351">
    <property type="term" value="F:carbohydrate:proton symporter activity"/>
    <property type="evidence" value="ECO:0007669"/>
    <property type="project" value="InterPro"/>
</dbReference>
<dbReference type="GO" id="GO:0036448">
    <property type="term" value="P:cellular response to glucose-phosphate stress"/>
    <property type="evidence" value="ECO:0007669"/>
    <property type="project" value="TreeGrafter"/>
</dbReference>
<sequence length="425" mass="46517">MIPTPVALARRRPDMTSAAFLAIAFLTGIAGALQLPTLSVFLSQEVEARPFMVGLFYTGSAVIGIFVSQFLAAHSDKHGDRKILIFNCCLLGALGCVLFAYDRNYYLLLGLGVLLTSFGSTANPQLFALAREHADNTGREAVMFSSVLRAQVSLVWVIGPPLAFALVMGFGFKTMYLMAGVTFLLCGALVWLMLPSMRKTQRQAREVLEAPRRNRQDTLRLFGACTLMWTCNCMYLINMPLYILHELHLPEKTAGVMMGTAAGLEIPTMLLAGWLSRRWGKRRLMRLAVVTGALFYLGMLTMRDPTTLLMLQWLNALFIGILADIGMIYFQDLMPGQAGAATTLFTNSGRVGGWVGGWVGWIIAGSLASLVAEISQFHSVFSLSLLMIAGAGYCMWRIRDVDSPQPRDTLQPPLPGTDGNGKVSP</sequence>
<accession>K7SQD8</accession>
<dbReference type="InterPro" id="IPR020846">
    <property type="entry name" value="MFS_dom"/>
</dbReference>
<dbReference type="FunFam" id="1.20.1250.20:FF:000125">
    <property type="entry name" value="Sugar efflux transporter SetB"/>
    <property type="match status" value="1"/>
</dbReference>
<keyword evidence="3" id="KW-0813">Transport</keyword>
<evidence type="ECO:0000313" key="13">
    <source>
        <dbReference type="EMBL" id="AFW03656.1"/>
    </source>
</evidence>
<feature type="transmembrane region" description="Helical" evidence="11">
    <location>
        <begin position="221"/>
        <end position="243"/>
    </location>
</feature>
<proteinExistence type="inferred from homology"/>
<dbReference type="SUPFAM" id="SSF103473">
    <property type="entry name" value="MFS general substrate transporter"/>
    <property type="match status" value="1"/>
</dbReference>
<feature type="transmembrane region" description="Helical" evidence="11">
    <location>
        <begin position="377"/>
        <end position="396"/>
    </location>
</feature>
<comment type="similarity">
    <text evidence="2">Belongs to the major facilitator superfamily. Set transporter family.</text>
</comment>
<evidence type="ECO:0000256" key="5">
    <source>
        <dbReference type="ARBA" id="ARBA00022519"/>
    </source>
</evidence>
<dbReference type="InterPro" id="IPR004750">
    <property type="entry name" value="Sugar_efflux"/>
</dbReference>
<evidence type="ECO:0000256" key="2">
    <source>
        <dbReference type="ARBA" id="ARBA00006523"/>
    </source>
</evidence>
<feature type="transmembrane region" description="Helical" evidence="11">
    <location>
        <begin position="107"/>
        <end position="129"/>
    </location>
</feature>
<dbReference type="Pfam" id="PF07690">
    <property type="entry name" value="MFS_1"/>
    <property type="match status" value="1"/>
</dbReference>
<keyword evidence="6" id="KW-0762">Sugar transport</keyword>
<dbReference type="eggNOG" id="COG2814">
    <property type="taxonomic scope" value="Bacteria"/>
</dbReference>
<evidence type="ECO:0000256" key="4">
    <source>
        <dbReference type="ARBA" id="ARBA00022475"/>
    </source>
</evidence>
<dbReference type="InterPro" id="IPR011701">
    <property type="entry name" value="MFS"/>
</dbReference>
<evidence type="ECO:0000313" key="14">
    <source>
        <dbReference type="EMBL" id="AHF74366.1"/>
    </source>
</evidence>
<comment type="subcellular location">
    <subcellularLocation>
        <location evidence="1">Cell inner membrane</location>
        <topology evidence="1">Multi-pass membrane protein</topology>
    </subcellularLocation>
</comment>
<keyword evidence="4" id="KW-1003">Cell membrane</keyword>
<keyword evidence="8 11" id="KW-1133">Transmembrane helix</keyword>
<dbReference type="AlphaFoldDB" id="K7SQD8"/>
<evidence type="ECO:0000256" key="9">
    <source>
        <dbReference type="ARBA" id="ARBA00023136"/>
    </source>
</evidence>
<dbReference type="STRING" id="2342.SOPEG_2769"/>
<dbReference type="KEGG" id="pes:SOPEG_2769"/>
<feature type="transmembrane region" description="Helical" evidence="11">
    <location>
        <begin position="255"/>
        <end position="275"/>
    </location>
</feature>
<evidence type="ECO:0000259" key="12">
    <source>
        <dbReference type="PROSITE" id="PS50850"/>
    </source>
</evidence>
<dbReference type="GO" id="GO:1904659">
    <property type="term" value="P:D-glucose transmembrane transport"/>
    <property type="evidence" value="ECO:0007669"/>
    <property type="project" value="TreeGrafter"/>
</dbReference>